<dbReference type="Pfam" id="PF12728">
    <property type="entry name" value="HTH_17"/>
    <property type="match status" value="1"/>
</dbReference>
<evidence type="ECO:0000259" key="1">
    <source>
        <dbReference type="Pfam" id="PF12728"/>
    </source>
</evidence>
<dbReference type="EMBL" id="CP147408">
    <property type="protein sequence ID" value="WXB99130.1"/>
    <property type="molecule type" value="Genomic_DNA"/>
</dbReference>
<organism evidence="2 3">
    <name type="scientific">Metabacillus sediminis</name>
    <dbReference type="NCBI Taxonomy" id="3117746"/>
    <lineage>
        <taxon>Bacteria</taxon>
        <taxon>Bacillati</taxon>
        <taxon>Bacillota</taxon>
        <taxon>Bacilli</taxon>
        <taxon>Bacillales</taxon>
        <taxon>Bacillaceae</taxon>
        <taxon>Metabacillus</taxon>
    </lineage>
</organism>
<proteinExistence type="predicted"/>
<keyword evidence="2" id="KW-0614">Plasmid</keyword>
<protein>
    <submittedName>
        <fullName evidence="2">Helix-turn-helix domain-containing protein</fullName>
    </submittedName>
</protein>
<feature type="domain" description="Helix-turn-helix" evidence="1">
    <location>
        <begin position="69"/>
        <end position="122"/>
    </location>
</feature>
<gene>
    <name evidence="2" type="ORF">WCV65_21135</name>
</gene>
<evidence type="ECO:0000313" key="2">
    <source>
        <dbReference type="EMBL" id="WXB99130.1"/>
    </source>
</evidence>
<evidence type="ECO:0000313" key="3">
    <source>
        <dbReference type="Proteomes" id="UP001377337"/>
    </source>
</evidence>
<geneLocation type="plasmid" evidence="2 3">
    <name>unnamed1</name>
</geneLocation>
<dbReference type="InterPro" id="IPR041657">
    <property type="entry name" value="HTH_17"/>
</dbReference>
<dbReference type="Proteomes" id="UP001377337">
    <property type="component" value="Plasmid unnamed1"/>
</dbReference>
<name>A0ABZ2NNA5_9BACI</name>
<keyword evidence="3" id="KW-1185">Reference proteome</keyword>
<dbReference type="RefSeq" id="WP_338782452.1">
    <property type="nucleotide sequence ID" value="NZ_CP147408.1"/>
</dbReference>
<accession>A0ABZ2NNA5</accession>
<reference evidence="2 3" key="1">
    <citation type="submission" date="2024-02" db="EMBL/GenBank/DDBJ databases">
        <title>Seven novel Bacillus-like species.</title>
        <authorList>
            <person name="Liu G."/>
        </authorList>
    </citation>
    <scope>NUCLEOTIDE SEQUENCE [LARGE SCALE GENOMIC DNA]</scope>
    <source>
        <strain evidence="2 3">FJAT-52054</strain>
        <plasmid evidence="2 3">unnamed1</plasmid>
    </source>
</reference>
<sequence length="125" mass="14089">MDTRVRGVLIFECNYCKTFFSMVMVQGQKNVYCPGCSQIVKNSIGDGVTTYNIQKTPEPIVISNQDKLYLNATDIHKLLGISKSTAYELLRQKDCPTLNVGGEKGGRKLVKKDEFLIWLETKKHG</sequence>